<reference evidence="1" key="1">
    <citation type="submission" date="2021-10" db="EMBL/GenBank/DDBJ databases">
        <title>Melipona bicolor Genome sequencing and assembly.</title>
        <authorList>
            <person name="Araujo N.S."/>
            <person name="Arias M.C."/>
        </authorList>
    </citation>
    <scope>NUCLEOTIDE SEQUENCE</scope>
    <source>
        <strain evidence="1">USP_2M_L1-L4_2017</strain>
        <tissue evidence="1">Whole body</tissue>
    </source>
</reference>
<organism evidence="1 2">
    <name type="scientific">Melipona bicolor</name>
    <dbReference type="NCBI Taxonomy" id="60889"/>
    <lineage>
        <taxon>Eukaryota</taxon>
        <taxon>Metazoa</taxon>
        <taxon>Ecdysozoa</taxon>
        <taxon>Arthropoda</taxon>
        <taxon>Hexapoda</taxon>
        <taxon>Insecta</taxon>
        <taxon>Pterygota</taxon>
        <taxon>Neoptera</taxon>
        <taxon>Endopterygota</taxon>
        <taxon>Hymenoptera</taxon>
        <taxon>Apocrita</taxon>
        <taxon>Aculeata</taxon>
        <taxon>Apoidea</taxon>
        <taxon>Anthophila</taxon>
        <taxon>Apidae</taxon>
        <taxon>Melipona</taxon>
    </lineage>
</organism>
<evidence type="ECO:0000313" key="1">
    <source>
        <dbReference type="EMBL" id="KAK1133211.1"/>
    </source>
</evidence>
<accession>A0AA40G917</accession>
<dbReference type="Proteomes" id="UP001177670">
    <property type="component" value="Unassembled WGS sequence"/>
</dbReference>
<feature type="non-terminal residue" evidence="1">
    <location>
        <position position="1"/>
    </location>
</feature>
<dbReference type="EMBL" id="JAHYIQ010000004">
    <property type="protein sequence ID" value="KAK1133211.1"/>
    <property type="molecule type" value="Genomic_DNA"/>
</dbReference>
<comment type="caution">
    <text evidence="1">The sequence shown here is derived from an EMBL/GenBank/DDBJ whole genome shotgun (WGS) entry which is preliminary data.</text>
</comment>
<protein>
    <submittedName>
        <fullName evidence="1">Uncharacterized protein</fullName>
    </submittedName>
</protein>
<evidence type="ECO:0000313" key="2">
    <source>
        <dbReference type="Proteomes" id="UP001177670"/>
    </source>
</evidence>
<name>A0AA40G917_9HYME</name>
<dbReference type="AlphaFoldDB" id="A0AA40G917"/>
<proteinExistence type="predicted"/>
<sequence>DSGLKFVFPLKPRVRRRDSSLRFRLASLVCSLGMRLHSFIKYLEFRSKFRPRLNYAVILAVTLVDSSPAATGESRVRGQRSHRDVNCDLARNTTVSSDVLTRNCRGLFDNLENRADTNT</sequence>
<gene>
    <name evidence="1" type="ORF">K0M31_014565</name>
</gene>
<keyword evidence="2" id="KW-1185">Reference proteome</keyword>